<feature type="transmembrane region" description="Helical" evidence="6">
    <location>
        <begin position="281"/>
        <end position="306"/>
    </location>
</feature>
<dbReference type="PANTHER" id="PTHR43568:SF1">
    <property type="entry name" value="P PROTEIN"/>
    <property type="match status" value="1"/>
</dbReference>
<dbReference type="Pfam" id="PF03600">
    <property type="entry name" value="CitMHS"/>
    <property type="match status" value="1"/>
</dbReference>
<dbReference type="InterPro" id="IPR004680">
    <property type="entry name" value="Cit_transptr-like_dom"/>
</dbReference>
<feature type="transmembrane region" description="Helical" evidence="6">
    <location>
        <begin position="248"/>
        <end position="269"/>
    </location>
</feature>
<dbReference type="PANTHER" id="PTHR43568">
    <property type="entry name" value="P PROTEIN"/>
    <property type="match status" value="1"/>
</dbReference>
<evidence type="ECO:0000259" key="7">
    <source>
        <dbReference type="Pfam" id="PF03600"/>
    </source>
</evidence>
<comment type="subcellular location">
    <subcellularLocation>
        <location evidence="1">Membrane</location>
        <topology evidence="1">Multi-pass membrane protein</topology>
    </subcellularLocation>
</comment>
<evidence type="ECO:0000256" key="4">
    <source>
        <dbReference type="ARBA" id="ARBA00022989"/>
    </source>
</evidence>
<dbReference type="EMBL" id="VSSQ01000400">
    <property type="protein sequence ID" value="MPL93701.1"/>
    <property type="molecule type" value="Genomic_DNA"/>
</dbReference>
<reference evidence="8" key="1">
    <citation type="submission" date="2019-08" db="EMBL/GenBank/DDBJ databases">
        <authorList>
            <person name="Kucharzyk K."/>
            <person name="Murdoch R.W."/>
            <person name="Higgins S."/>
            <person name="Loffler F."/>
        </authorList>
    </citation>
    <scope>NUCLEOTIDE SEQUENCE</scope>
</reference>
<comment type="caution">
    <text evidence="8">The sequence shown here is derived from an EMBL/GenBank/DDBJ whole genome shotgun (WGS) entry which is preliminary data.</text>
</comment>
<organism evidence="8">
    <name type="scientific">bioreactor metagenome</name>
    <dbReference type="NCBI Taxonomy" id="1076179"/>
    <lineage>
        <taxon>unclassified sequences</taxon>
        <taxon>metagenomes</taxon>
        <taxon>ecological metagenomes</taxon>
    </lineage>
</organism>
<keyword evidence="3 6" id="KW-0812">Transmembrane</keyword>
<dbReference type="AlphaFoldDB" id="A0A644VQQ3"/>
<dbReference type="GO" id="GO:0016020">
    <property type="term" value="C:membrane"/>
    <property type="evidence" value="ECO:0007669"/>
    <property type="project" value="UniProtKB-SubCell"/>
</dbReference>
<feature type="transmembrane region" description="Helical" evidence="6">
    <location>
        <begin position="312"/>
        <end position="337"/>
    </location>
</feature>
<keyword evidence="2" id="KW-0813">Transport</keyword>
<protein>
    <submittedName>
        <fullName evidence="8">Inner membrane protein YbiR</fullName>
    </submittedName>
</protein>
<evidence type="ECO:0000256" key="5">
    <source>
        <dbReference type="ARBA" id="ARBA00023136"/>
    </source>
</evidence>
<feature type="transmembrane region" description="Helical" evidence="6">
    <location>
        <begin position="349"/>
        <end position="370"/>
    </location>
</feature>
<feature type="transmembrane region" description="Helical" evidence="6">
    <location>
        <begin position="77"/>
        <end position="97"/>
    </location>
</feature>
<evidence type="ECO:0000256" key="2">
    <source>
        <dbReference type="ARBA" id="ARBA00022448"/>
    </source>
</evidence>
<evidence type="ECO:0000313" key="8">
    <source>
        <dbReference type="EMBL" id="MPL93701.1"/>
    </source>
</evidence>
<feature type="transmembrane region" description="Helical" evidence="6">
    <location>
        <begin position="160"/>
        <end position="180"/>
    </location>
</feature>
<proteinExistence type="predicted"/>
<name>A0A644VQQ3_9ZZZZ</name>
<feature type="domain" description="Citrate transporter-like" evidence="7">
    <location>
        <begin position="7"/>
        <end position="303"/>
    </location>
</feature>
<feature type="transmembrane region" description="Helical" evidence="6">
    <location>
        <begin position="7"/>
        <end position="32"/>
    </location>
</feature>
<dbReference type="InterPro" id="IPR051475">
    <property type="entry name" value="Diverse_Ion_Transporter"/>
</dbReference>
<dbReference type="GO" id="GO:0055085">
    <property type="term" value="P:transmembrane transport"/>
    <property type="evidence" value="ECO:0007669"/>
    <property type="project" value="InterPro"/>
</dbReference>
<feature type="transmembrane region" description="Helical" evidence="6">
    <location>
        <begin position="200"/>
        <end position="217"/>
    </location>
</feature>
<feature type="transmembrane region" description="Helical" evidence="6">
    <location>
        <begin position="38"/>
        <end position="56"/>
    </location>
</feature>
<evidence type="ECO:0000256" key="1">
    <source>
        <dbReference type="ARBA" id="ARBA00004141"/>
    </source>
</evidence>
<evidence type="ECO:0000256" key="3">
    <source>
        <dbReference type="ARBA" id="ARBA00022692"/>
    </source>
</evidence>
<evidence type="ECO:0000256" key="6">
    <source>
        <dbReference type="SAM" id="Phobius"/>
    </source>
</evidence>
<keyword evidence="4 6" id="KW-1133">Transmembrane helix</keyword>
<feature type="transmembrane region" description="Helical" evidence="6">
    <location>
        <begin position="224"/>
        <end position="242"/>
    </location>
</feature>
<sequence length="373" mass="41404">MRIKSMWLWIGAFLPRNVIMVVACTLAIVSSVGHVPQLSYIDFSLLGLLFCLMVVVNGFKKLKILDYLAVHILKRCVSLRTITAALVGITFFVSMLVTNDVAVMTFVPLSLVIGNQINMDMAKIIVWQTLAANLGSALMPMGSPHNLFLYAHYSMTPWQFLSYTLLLVTITALWLGWLVAHESETSLDITLESVEVGSNRELYMFICLFVLALLGVFRLVDYRLVVAITIIFVGVFARQLFLTVDYSLLITFVGFFLFIGNVSHLPLVLGVKNSFMDNGTGVYCVSILVSQIISNVPAAILLAGFTDYAKELLLGVNVGGLGTLIASMASVISYKLYVEQKNANRRAYLNIFTYYNIMGVLVLGTLIYLLEIR</sequence>
<keyword evidence="5 6" id="KW-0472">Membrane</keyword>
<accession>A0A644VQQ3</accession>
<gene>
    <name evidence="8" type="primary">ybiR_1</name>
    <name evidence="8" type="ORF">SDC9_39843</name>
</gene>